<dbReference type="EMBL" id="CP000362">
    <property type="protein sequence ID" value="ABG33135.1"/>
    <property type="molecule type" value="Genomic_DNA"/>
</dbReference>
<reference evidence="2 3" key="1">
    <citation type="journal article" date="2007" name="J. Bacteriol.">
        <title>The complete genome sequence of Roseobacter denitrificans reveals a mixotrophic rather than photosynthetic metabolism.</title>
        <authorList>
            <person name="Swingley W.D."/>
            <person name="Sadekar S."/>
            <person name="Mastrian S.D."/>
            <person name="Matthies H.J."/>
            <person name="Hao J."/>
            <person name="Ramos H."/>
            <person name="Acharya C.R."/>
            <person name="Conrad A.L."/>
            <person name="Taylor H.L."/>
            <person name="Dejesa L.C."/>
            <person name="Shah M.K."/>
            <person name="O'huallachain M.E."/>
            <person name="Lince M.T."/>
            <person name="Blankenship R.E."/>
            <person name="Beatty J.T."/>
            <person name="Touchman J.W."/>
        </authorList>
    </citation>
    <scope>NUCLEOTIDE SEQUENCE [LARGE SCALE GENOMIC DNA]</scope>
    <source>
        <strain evidence="3">ATCC 33942 / OCh 114</strain>
    </source>
</reference>
<dbReference type="HOGENOM" id="CLU_2993869_0_0_5"/>
<dbReference type="eggNOG" id="ENOG5031AA7">
    <property type="taxonomic scope" value="Bacteria"/>
</dbReference>
<organism evidence="2 3">
    <name type="scientific">Roseobacter denitrificans (strain ATCC 33942 / OCh 114)</name>
    <name type="common">Erythrobacter sp. (strain OCh 114)</name>
    <name type="synonym">Roseobacter denitrificans</name>
    <dbReference type="NCBI Taxonomy" id="375451"/>
    <lineage>
        <taxon>Bacteria</taxon>
        <taxon>Pseudomonadati</taxon>
        <taxon>Pseudomonadota</taxon>
        <taxon>Alphaproteobacteria</taxon>
        <taxon>Rhodobacterales</taxon>
        <taxon>Roseobacteraceae</taxon>
        <taxon>Roseobacter</taxon>
    </lineage>
</organism>
<dbReference type="AlphaFoldDB" id="Q162F8"/>
<sequence length="57" mass="6098">MRTAIDAQLGRRPVWVNMGNVKAAMQKANGSHPDTSGRFIRGKQVSPPCFSRLSGGG</sequence>
<dbReference type="KEGG" id="rde:RD1_3661"/>
<evidence type="ECO:0000256" key="1">
    <source>
        <dbReference type="SAM" id="MobiDB-lite"/>
    </source>
</evidence>
<gene>
    <name evidence="2" type="ordered locus">RD1_3661</name>
</gene>
<protein>
    <submittedName>
        <fullName evidence="2">Uncharacterized protein</fullName>
    </submittedName>
</protein>
<dbReference type="Proteomes" id="UP000007029">
    <property type="component" value="Chromosome"/>
</dbReference>
<dbReference type="STRING" id="375451.RD1_3661"/>
<proteinExistence type="predicted"/>
<name>Q162F8_ROSDO</name>
<keyword evidence="3" id="KW-1185">Reference proteome</keyword>
<feature type="region of interest" description="Disordered" evidence="1">
    <location>
        <begin position="27"/>
        <end position="57"/>
    </location>
</feature>
<evidence type="ECO:0000313" key="3">
    <source>
        <dbReference type="Proteomes" id="UP000007029"/>
    </source>
</evidence>
<accession>Q162F8</accession>
<evidence type="ECO:0000313" key="2">
    <source>
        <dbReference type="EMBL" id="ABG33135.1"/>
    </source>
</evidence>